<gene>
    <name evidence="16" type="ORF">CLUMA_CG014485</name>
</gene>
<dbReference type="GO" id="GO:0005789">
    <property type="term" value="C:endoplasmic reticulum membrane"/>
    <property type="evidence" value="ECO:0007669"/>
    <property type="project" value="UniProtKB-SubCell"/>
</dbReference>
<accession>A0A1J1ILK3</accession>
<protein>
    <submittedName>
        <fullName evidence="16">CLUMA_CG014485, isoform A</fullName>
    </submittedName>
</protein>
<dbReference type="AlphaFoldDB" id="A0A1J1ILK3"/>
<keyword evidence="9" id="KW-0492">Microsome</keyword>
<evidence type="ECO:0000256" key="12">
    <source>
        <dbReference type="ARBA" id="ARBA00023033"/>
    </source>
</evidence>
<keyword evidence="8" id="KW-0256">Endoplasmic reticulum</keyword>
<keyword evidence="15" id="KW-0812">Transmembrane</keyword>
<proteinExistence type="inferred from homology"/>
<dbReference type="Gene3D" id="1.10.630.10">
    <property type="entry name" value="Cytochrome P450"/>
    <property type="match status" value="1"/>
</dbReference>
<dbReference type="InterPro" id="IPR002401">
    <property type="entry name" value="Cyt_P450_E_grp-I"/>
</dbReference>
<dbReference type="Proteomes" id="UP000183832">
    <property type="component" value="Unassembled WGS sequence"/>
</dbReference>
<dbReference type="PANTHER" id="PTHR24291:SF189">
    <property type="entry name" value="CYTOCHROME P450 4C3-RELATED"/>
    <property type="match status" value="1"/>
</dbReference>
<keyword evidence="7 14" id="KW-0479">Metal-binding</keyword>
<dbReference type="GO" id="GO:0016705">
    <property type="term" value="F:oxidoreductase activity, acting on paired donors, with incorporation or reduction of molecular oxygen"/>
    <property type="evidence" value="ECO:0007669"/>
    <property type="project" value="InterPro"/>
</dbReference>
<comment type="subcellular location">
    <subcellularLocation>
        <location evidence="4">Endoplasmic reticulum membrane</location>
        <topology evidence="4">Peripheral membrane protein</topology>
    </subcellularLocation>
    <subcellularLocation>
        <location evidence="3">Microsome membrane</location>
        <topology evidence="3">Peripheral membrane protein</topology>
    </subcellularLocation>
</comment>
<name>A0A1J1ILK3_9DIPT</name>
<dbReference type="GO" id="GO:0004497">
    <property type="term" value="F:monooxygenase activity"/>
    <property type="evidence" value="ECO:0007669"/>
    <property type="project" value="UniProtKB-KW"/>
</dbReference>
<comment type="cofactor">
    <cofactor evidence="1 14">
        <name>heme</name>
        <dbReference type="ChEBI" id="CHEBI:30413"/>
    </cofactor>
</comment>
<evidence type="ECO:0000313" key="16">
    <source>
        <dbReference type="EMBL" id="CRL01119.1"/>
    </source>
</evidence>
<dbReference type="InterPro" id="IPR001128">
    <property type="entry name" value="Cyt_P450"/>
</dbReference>
<evidence type="ECO:0000256" key="3">
    <source>
        <dbReference type="ARBA" id="ARBA00004174"/>
    </source>
</evidence>
<reference evidence="16 17" key="1">
    <citation type="submission" date="2015-04" db="EMBL/GenBank/DDBJ databases">
        <authorList>
            <person name="Syromyatnikov M.Y."/>
            <person name="Popov V.N."/>
        </authorList>
    </citation>
    <scope>NUCLEOTIDE SEQUENCE [LARGE SCALE GENOMIC DNA]</scope>
</reference>
<keyword evidence="13 15" id="KW-0472">Membrane</keyword>
<feature type="transmembrane region" description="Helical" evidence="15">
    <location>
        <begin position="6"/>
        <end position="24"/>
    </location>
</feature>
<keyword evidence="11 14" id="KW-0408">Iron</keyword>
<evidence type="ECO:0000313" key="17">
    <source>
        <dbReference type="Proteomes" id="UP000183832"/>
    </source>
</evidence>
<dbReference type="InterPro" id="IPR036396">
    <property type="entry name" value="Cyt_P450_sf"/>
</dbReference>
<evidence type="ECO:0000256" key="5">
    <source>
        <dbReference type="ARBA" id="ARBA00010617"/>
    </source>
</evidence>
<comment type="function">
    <text evidence="2">May be involved in the metabolism of insect hormones and in the breakdown of synthetic insecticides.</text>
</comment>
<evidence type="ECO:0000256" key="14">
    <source>
        <dbReference type="PIRSR" id="PIRSR602401-1"/>
    </source>
</evidence>
<keyword evidence="15" id="KW-1133">Transmembrane helix</keyword>
<evidence type="ECO:0000256" key="4">
    <source>
        <dbReference type="ARBA" id="ARBA00004406"/>
    </source>
</evidence>
<evidence type="ECO:0000256" key="15">
    <source>
        <dbReference type="SAM" id="Phobius"/>
    </source>
</evidence>
<organism evidence="16 17">
    <name type="scientific">Clunio marinus</name>
    <dbReference type="NCBI Taxonomy" id="568069"/>
    <lineage>
        <taxon>Eukaryota</taxon>
        <taxon>Metazoa</taxon>
        <taxon>Ecdysozoa</taxon>
        <taxon>Arthropoda</taxon>
        <taxon>Hexapoda</taxon>
        <taxon>Insecta</taxon>
        <taxon>Pterygota</taxon>
        <taxon>Neoptera</taxon>
        <taxon>Endopterygota</taxon>
        <taxon>Diptera</taxon>
        <taxon>Nematocera</taxon>
        <taxon>Chironomoidea</taxon>
        <taxon>Chironomidae</taxon>
        <taxon>Clunio</taxon>
    </lineage>
</organism>
<keyword evidence="12" id="KW-0503">Monooxygenase</keyword>
<dbReference type="GO" id="GO:0005506">
    <property type="term" value="F:iron ion binding"/>
    <property type="evidence" value="ECO:0007669"/>
    <property type="project" value="InterPro"/>
</dbReference>
<evidence type="ECO:0000256" key="13">
    <source>
        <dbReference type="ARBA" id="ARBA00023136"/>
    </source>
</evidence>
<dbReference type="PRINTS" id="PR00463">
    <property type="entry name" value="EP450I"/>
</dbReference>
<evidence type="ECO:0000256" key="1">
    <source>
        <dbReference type="ARBA" id="ARBA00001971"/>
    </source>
</evidence>
<dbReference type="EMBL" id="CVRI01000055">
    <property type="protein sequence ID" value="CRL01119.1"/>
    <property type="molecule type" value="Genomic_DNA"/>
</dbReference>
<evidence type="ECO:0000256" key="11">
    <source>
        <dbReference type="ARBA" id="ARBA00023004"/>
    </source>
</evidence>
<evidence type="ECO:0000256" key="7">
    <source>
        <dbReference type="ARBA" id="ARBA00022723"/>
    </source>
</evidence>
<evidence type="ECO:0000256" key="8">
    <source>
        <dbReference type="ARBA" id="ARBA00022824"/>
    </source>
</evidence>
<dbReference type="InterPro" id="IPR050196">
    <property type="entry name" value="Cytochrome_P450_Monoox"/>
</dbReference>
<evidence type="ECO:0000256" key="6">
    <source>
        <dbReference type="ARBA" id="ARBA00022617"/>
    </source>
</evidence>
<feature type="binding site" description="axial binding residue" evidence="14">
    <location>
        <position position="442"/>
    </location>
    <ligand>
        <name>heme</name>
        <dbReference type="ChEBI" id="CHEBI:30413"/>
    </ligand>
    <ligandPart>
        <name>Fe</name>
        <dbReference type="ChEBI" id="CHEBI:18248"/>
    </ligandPart>
</feature>
<dbReference type="SUPFAM" id="SSF48264">
    <property type="entry name" value="Cytochrome P450"/>
    <property type="match status" value="1"/>
</dbReference>
<dbReference type="OrthoDB" id="1470350at2759"/>
<evidence type="ECO:0000256" key="10">
    <source>
        <dbReference type="ARBA" id="ARBA00023002"/>
    </source>
</evidence>
<keyword evidence="17" id="KW-1185">Reference proteome</keyword>
<dbReference type="GO" id="GO:0020037">
    <property type="term" value="F:heme binding"/>
    <property type="evidence" value="ECO:0007669"/>
    <property type="project" value="InterPro"/>
</dbReference>
<dbReference type="Pfam" id="PF00067">
    <property type="entry name" value="p450"/>
    <property type="match status" value="1"/>
</dbReference>
<keyword evidence="10" id="KW-0560">Oxidoreductase</keyword>
<evidence type="ECO:0000256" key="9">
    <source>
        <dbReference type="ARBA" id="ARBA00022848"/>
    </source>
</evidence>
<dbReference type="PRINTS" id="PR00385">
    <property type="entry name" value="P450"/>
</dbReference>
<comment type="similarity">
    <text evidence="5">Belongs to the cytochrome P450 family.</text>
</comment>
<keyword evidence="6 14" id="KW-0349">Heme</keyword>
<evidence type="ECO:0000256" key="2">
    <source>
        <dbReference type="ARBA" id="ARBA00003690"/>
    </source>
</evidence>
<sequence>MFKIEDVLFGCLIALITIFITFRFQRRRLYKFASKLPGPKEWPIFGILPNFMDVFKTLNNVANQYDESFKTWAGPILIYVIRDPDDLGIVLKKVSEKHELYSKVGFPQGLFTLNGEKHKLHRRLLMPAFSVKSFQSYISTINYQSKIFVEKVRREFYGLEIEISEHVFDFTMKNLLRTLFGLKRIPNALAAQYHKDCMKYQLIILNKMFEIINQRMCKIWLTIDPIFRLSNLYQKAAKHRFDRPNTLSDYLMKDNEKNYLKSHKTGKCETIVDMMYKNREFEEYDDIKSEIDSIIIAVELSSRGYDTTAVMLSNILLMLAIHQDVQKKVISEMKEAFPSNQDEMDIEALGKLSYLEMVINECMRLFPFPPMNVLAPTNDLKLTKCVVPKGTAIMFQPLYFQTSERFWGPDAKMFRPERFTPENYSKVHPSVFIPFLSGPRKCLGYKYAWMVMKIFLCHVLRNFHLSTSMKFEDIYLEAEFILKLKPGWFVKFDDRTDY</sequence>
<dbReference type="PANTHER" id="PTHR24291">
    <property type="entry name" value="CYTOCHROME P450 FAMILY 4"/>
    <property type="match status" value="1"/>
</dbReference>
<dbReference type="STRING" id="568069.A0A1J1ILK3"/>